<dbReference type="SUPFAM" id="SSF50630">
    <property type="entry name" value="Acid proteases"/>
    <property type="match status" value="1"/>
</dbReference>
<keyword evidence="2" id="KW-0732">Signal</keyword>
<dbReference type="Pfam" id="PF00026">
    <property type="entry name" value="Asp"/>
    <property type="match status" value="1"/>
</dbReference>
<feature type="chain" id="PRO_5003796787" description="Peptidase A1 domain-containing protein" evidence="2">
    <location>
        <begin position="25"/>
        <end position="598"/>
    </location>
</feature>
<comment type="similarity">
    <text evidence="1">Belongs to the peptidase A1 family.</text>
</comment>
<name>J7R443_HUIN7</name>
<feature type="domain" description="Peptidase A1" evidence="3">
    <location>
        <begin position="48"/>
        <end position="431"/>
    </location>
</feature>
<reference evidence="4 5" key="1">
    <citation type="journal article" date="2011" name="Proc. Natl. Acad. Sci. U.S.A.">
        <title>Evolutionary erosion of yeast sex chromosomes by mating-type switching accidents.</title>
        <authorList>
            <person name="Gordon J.L."/>
            <person name="Armisen D."/>
            <person name="Proux-Wera E."/>
            <person name="Oheigeartaigh S.S."/>
            <person name="Byrne K.P."/>
            <person name="Wolfe K.H."/>
        </authorList>
    </citation>
    <scope>NUCLEOTIDE SEQUENCE [LARGE SCALE GENOMIC DNA]</scope>
    <source>
        <strain evidence="5">ATCC MYA-139 / BCRC 22969 / CBS 8797 / CCRC 22969 / KCTC 17520 / NBRC 10181 / NCYC 3082</strain>
    </source>
</reference>
<reference evidence="5" key="2">
    <citation type="submission" date="2012-08" db="EMBL/GenBank/DDBJ databases">
        <title>Genome sequence of Kazachstania naganishii.</title>
        <authorList>
            <person name="Gordon J.L."/>
            <person name="Armisen D."/>
            <person name="Proux-Wera E."/>
            <person name="OhEigeartaigh S.S."/>
            <person name="Byrne K.P."/>
            <person name="Wolfe K.H."/>
        </authorList>
    </citation>
    <scope>NUCLEOTIDE SEQUENCE [LARGE SCALE GENOMIC DNA]</scope>
    <source>
        <strain evidence="5">ATCC MYA-139 / BCRC 22969 / CBS 8797 / CCRC 22969 / KCTC 17520 / NBRC 10181 / NCYC 3082</strain>
    </source>
</reference>
<evidence type="ECO:0000313" key="4">
    <source>
        <dbReference type="EMBL" id="CCK69615.1"/>
    </source>
</evidence>
<evidence type="ECO:0000256" key="2">
    <source>
        <dbReference type="SAM" id="SignalP"/>
    </source>
</evidence>
<dbReference type="GO" id="GO:0004190">
    <property type="term" value="F:aspartic-type endopeptidase activity"/>
    <property type="evidence" value="ECO:0007669"/>
    <property type="project" value="InterPro"/>
</dbReference>
<dbReference type="PROSITE" id="PS51767">
    <property type="entry name" value="PEPTIDASE_A1"/>
    <property type="match status" value="1"/>
</dbReference>
<evidence type="ECO:0000313" key="5">
    <source>
        <dbReference type="Proteomes" id="UP000006310"/>
    </source>
</evidence>
<dbReference type="KEGG" id="kng:KNAG_0C05140"/>
<dbReference type="Proteomes" id="UP000006310">
    <property type="component" value="Chromosome 3"/>
</dbReference>
<organism evidence="4 5">
    <name type="scientific">Huiozyma naganishii (strain ATCC MYA-139 / BCRC 22969 / CBS 8797 / KCTC 17520 / NBRC 10181 / NCYC 3082 / Yp74L-3)</name>
    <name type="common">Yeast</name>
    <name type="synonym">Kazachstania naganishii</name>
    <dbReference type="NCBI Taxonomy" id="1071383"/>
    <lineage>
        <taxon>Eukaryota</taxon>
        <taxon>Fungi</taxon>
        <taxon>Dikarya</taxon>
        <taxon>Ascomycota</taxon>
        <taxon>Saccharomycotina</taxon>
        <taxon>Saccharomycetes</taxon>
        <taxon>Saccharomycetales</taxon>
        <taxon>Saccharomycetaceae</taxon>
        <taxon>Huiozyma</taxon>
    </lineage>
</organism>
<dbReference type="PRINTS" id="PR00792">
    <property type="entry name" value="PEPSIN"/>
</dbReference>
<dbReference type="PANTHER" id="PTHR47966">
    <property type="entry name" value="BETA-SITE APP-CLEAVING ENZYME, ISOFORM A-RELATED"/>
    <property type="match status" value="1"/>
</dbReference>
<dbReference type="EMBL" id="HE978316">
    <property type="protein sequence ID" value="CCK69615.1"/>
    <property type="molecule type" value="Genomic_DNA"/>
</dbReference>
<dbReference type="GO" id="GO:0006508">
    <property type="term" value="P:proteolysis"/>
    <property type="evidence" value="ECO:0007669"/>
    <property type="project" value="InterPro"/>
</dbReference>
<dbReference type="OMA" id="KNIYMAM"/>
<dbReference type="InterPro" id="IPR021109">
    <property type="entry name" value="Peptidase_aspartic_dom_sf"/>
</dbReference>
<dbReference type="RefSeq" id="XP_022463861.1">
    <property type="nucleotide sequence ID" value="XM_022607246.1"/>
</dbReference>
<proteinExistence type="inferred from homology"/>
<dbReference type="GeneID" id="34525295"/>
<dbReference type="InterPro" id="IPR001461">
    <property type="entry name" value="Aspartic_peptidase_A1"/>
</dbReference>
<dbReference type="MEROPS" id="A01.A91"/>
<dbReference type="eggNOG" id="KOG1339">
    <property type="taxonomic scope" value="Eukaryota"/>
</dbReference>
<feature type="signal peptide" evidence="2">
    <location>
        <begin position="1"/>
        <end position="24"/>
    </location>
</feature>
<dbReference type="OrthoDB" id="771136at2759"/>
<dbReference type="PANTHER" id="PTHR47966:SF51">
    <property type="entry name" value="BETA-SITE APP-CLEAVING ENZYME, ISOFORM A-RELATED"/>
    <property type="match status" value="1"/>
</dbReference>
<keyword evidence="5" id="KW-1185">Reference proteome</keyword>
<dbReference type="HOGENOM" id="CLU_023427_0_0_1"/>
<dbReference type="InterPro" id="IPR033121">
    <property type="entry name" value="PEPTIDASE_A1"/>
</dbReference>
<dbReference type="AlphaFoldDB" id="J7R443"/>
<dbReference type="Gene3D" id="2.40.70.10">
    <property type="entry name" value="Acid Proteases"/>
    <property type="match status" value="2"/>
</dbReference>
<sequence length="598" mass="65029">MSRLFWYFHFTVFYLGLWNPVAFGKSNTNDNTLGIPVLPIYCDKDGVYYANVSLGSPAQPHKMRIDISKPYSWVISGAQDIQCNKLHSGCFENDVFYPNESISGVSLSNSYEYNMNFIDNVRVNGTLFMDTMNFTDTSMLGNLSNTVQNNSMLTMTSDYLALRNISFVTTSSSTTDLGSLGLGGSIHSSVFDIDSENFQDTFFLLKTMANLNLIKSKSYSLWLGNCRRTIDTITPDADNGSVAGKLILGAVDPSLYEGEFFQFNTISYIEPSHNLSTFGYPILPMGPIYMTSQAGRRLNMTSEQYLQPALLDSSFVGSFLPANTIIQIAIQIGAIYIESLNRWVVPCSVASMGAHIDFTFDGLDIKVPLSDLLTSSKDPATNSTMHFAEGESACFLMLYSNNAMGFNVLGTSFIKNAYIAVDLDGTKVAIAQAKNTTGDSTSIVTVIPALTGGGSTTAVRTVRKISSGYIPYATLRMAKNETHLSIRPTGTVTEVPAQFTAFVNSNGMIAGNGRSFYDTSRLSTTLRSTTSQEYLSLRTVGDNSTVASTGGATSRNAAAGKRAQLYRDTQTGSSLSWNLAAWTSVLSLSLLGYLALFV</sequence>
<evidence type="ECO:0000256" key="1">
    <source>
        <dbReference type="ARBA" id="ARBA00007447"/>
    </source>
</evidence>
<accession>J7R443</accession>
<gene>
    <name evidence="4" type="primary">KNAG0C05140</name>
    <name evidence="4" type="ordered locus">KNAG_0C05140</name>
</gene>
<protein>
    <recommendedName>
        <fullName evidence="3">Peptidase A1 domain-containing protein</fullName>
    </recommendedName>
</protein>
<evidence type="ECO:0000259" key="3">
    <source>
        <dbReference type="PROSITE" id="PS51767"/>
    </source>
</evidence>